<proteinExistence type="predicted"/>
<organism evidence="11 12">
    <name type="scientific">Gordonia amarae NBRC 15530</name>
    <dbReference type="NCBI Taxonomy" id="1075090"/>
    <lineage>
        <taxon>Bacteria</taxon>
        <taxon>Bacillati</taxon>
        <taxon>Actinomycetota</taxon>
        <taxon>Actinomycetes</taxon>
        <taxon>Mycobacteriales</taxon>
        <taxon>Gordoniaceae</taxon>
        <taxon>Gordonia</taxon>
    </lineage>
</organism>
<evidence type="ECO:0000256" key="1">
    <source>
        <dbReference type="ARBA" id="ARBA00001946"/>
    </source>
</evidence>
<protein>
    <recommendedName>
        <fullName evidence="3">FAD:protein FMN transferase</fullName>
        <ecNumber evidence="2">2.7.1.180</ecNumber>
    </recommendedName>
    <alternativeName>
        <fullName evidence="9">Flavin transferase</fullName>
    </alternativeName>
</protein>
<dbReference type="STRING" id="1075090.GOAMR_61_00080"/>
<evidence type="ECO:0000256" key="2">
    <source>
        <dbReference type="ARBA" id="ARBA00011955"/>
    </source>
</evidence>
<comment type="cofactor">
    <cofactor evidence="1">
        <name>Mg(2+)</name>
        <dbReference type="ChEBI" id="CHEBI:18420"/>
    </cofactor>
</comment>
<evidence type="ECO:0000256" key="8">
    <source>
        <dbReference type="ARBA" id="ARBA00022842"/>
    </source>
</evidence>
<keyword evidence="4" id="KW-0285">Flavoprotein</keyword>
<dbReference type="GO" id="GO:0046872">
    <property type="term" value="F:metal ion binding"/>
    <property type="evidence" value="ECO:0007669"/>
    <property type="project" value="UniProtKB-KW"/>
</dbReference>
<dbReference type="Pfam" id="PF02424">
    <property type="entry name" value="ApbE"/>
    <property type="match status" value="1"/>
</dbReference>
<evidence type="ECO:0000256" key="7">
    <source>
        <dbReference type="ARBA" id="ARBA00022827"/>
    </source>
</evidence>
<evidence type="ECO:0000256" key="5">
    <source>
        <dbReference type="ARBA" id="ARBA00022679"/>
    </source>
</evidence>
<dbReference type="SUPFAM" id="SSF143631">
    <property type="entry name" value="ApbE-like"/>
    <property type="match status" value="1"/>
</dbReference>
<name>G7GTI8_9ACTN</name>
<evidence type="ECO:0000313" key="12">
    <source>
        <dbReference type="Proteomes" id="UP000006023"/>
    </source>
</evidence>
<dbReference type="InterPro" id="IPR024932">
    <property type="entry name" value="ApbE"/>
</dbReference>
<sequence length="298" mass="31982">MLAMADAPHDWEFEALGTGWVVSTPEPLPATGAAAVTAELERIDRTWSRFRDDSMVADMARGPGRFPIPVGDQPLIDWYERLYRVTGGAVSPLVGQALVNAGYDAQYTLRRIGGISPCPAWNDVIATHDGDLVTTTATVFDVGAAGKGFAIDRVAEIVAGYTDSFIVDGSGDMVISTGDPVRVALEHPGDPSKAIGVATLGSGAICASARNRRAWGEHGDWHHIIDPTTGTPTWDVVATWVIAPTAMLADGLSTALFFTPPERLREQSAQLGTDFDYVVVRHNGTVDYSDNPDWELFL</sequence>
<dbReference type="InterPro" id="IPR003374">
    <property type="entry name" value="ApbE-like_sf"/>
</dbReference>
<evidence type="ECO:0000256" key="6">
    <source>
        <dbReference type="ARBA" id="ARBA00022723"/>
    </source>
</evidence>
<evidence type="ECO:0000256" key="4">
    <source>
        <dbReference type="ARBA" id="ARBA00022630"/>
    </source>
</evidence>
<dbReference type="AlphaFoldDB" id="G7GTI8"/>
<keyword evidence="7" id="KW-0274">FAD</keyword>
<keyword evidence="8" id="KW-0460">Magnesium</keyword>
<evidence type="ECO:0000313" key="11">
    <source>
        <dbReference type="EMBL" id="GAB06913.1"/>
    </source>
</evidence>
<dbReference type="PANTHER" id="PTHR30040">
    <property type="entry name" value="THIAMINE BIOSYNTHESIS LIPOPROTEIN APBE"/>
    <property type="match status" value="1"/>
</dbReference>
<keyword evidence="12" id="KW-1185">Reference proteome</keyword>
<evidence type="ECO:0000256" key="10">
    <source>
        <dbReference type="ARBA" id="ARBA00048540"/>
    </source>
</evidence>
<keyword evidence="5" id="KW-0808">Transferase</keyword>
<evidence type="ECO:0000256" key="3">
    <source>
        <dbReference type="ARBA" id="ARBA00016337"/>
    </source>
</evidence>
<dbReference type="EMBL" id="BAED01000061">
    <property type="protein sequence ID" value="GAB06913.1"/>
    <property type="molecule type" value="Genomic_DNA"/>
</dbReference>
<dbReference type="Proteomes" id="UP000006023">
    <property type="component" value="Unassembled WGS sequence"/>
</dbReference>
<keyword evidence="6" id="KW-0479">Metal-binding</keyword>
<accession>G7GTI8</accession>
<comment type="caution">
    <text evidence="11">The sequence shown here is derived from an EMBL/GenBank/DDBJ whole genome shotgun (WGS) entry which is preliminary data.</text>
</comment>
<dbReference type="Gene3D" id="3.10.520.10">
    <property type="entry name" value="ApbE-like domains"/>
    <property type="match status" value="1"/>
</dbReference>
<dbReference type="eggNOG" id="COG1477">
    <property type="taxonomic scope" value="Bacteria"/>
</dbReference>
<gene>
    <name evidence="11" type="ORF">GOAMR_61_00080</name>
</gene>
<dbReference type="PANTHER" id="PTHR30040:SF2">
    <property type="entry name" value="FAD:PROTEIN FMN TRANSFERASE"/>
    <property type="match status" value="1"/>
</dbReference>
<evidence type="ECO:0000256" key="9">
    <source>
        <dbReference type="ARBA" id="ARBA00031306"/>
    </source>
</evidence>
<dbReference type="GO" id="GO:0016740">
    <property type="term" value="F:transferase activity"/>
    <property type="evidence" value="ECO:0007669"/>
    <property type="project" value="UniProtKB-KW"/>
</dbReference>
<reference evidence="11 12" key="1">
    <citation type="submission" date="2011-11" db="EMBL/GenBank/DDBJ databases">
        <title>Whole genome shotgun sequence of Gordonia amarae NBRC 15530.</title>
        <authorList>
            <person name="Takarada H."/>
            <person name="Hosoyama A."/>
            <person name="Tsuchikane K."/>
            <person name="Katsumata H."/>
            <person name="Yamazaki S."/>
            <person name="Fujita N."/>
        </authorList>
    </citation>
    <scope>NUCLEOTIDE SEQUENCE [LARGE SCALE GENOMIC DNA]</scope>
    <source>
        <strain evidence="11 12">NBRC 15530</strain>
    </source>
</reference>
<comment type="catalytic activity">
    <reaction evidence="10">
        <text>L-threonyl-[protein] + FAD = FMN-L-threonyl-[protein] + AMP + H(+)</text>
        <dbReference type="Rhea" id="RHEA:36847"/>
        <dbReference type="Rhea" id="RHEA-COMP:11060"/>
        <dbReference type="Rhea" id="RHEA-COMP:11061"/>
        <dbReference type="ChEBI" id="CHEBI:15378"/>
        <dbReference type="ChEBI" id="CHEBI:30013"/>
        <dbReference type="ChEBI" id="CHEBI:57692"/>
        <dbReference type="ChEBI" id="CHEBI:74257"/>
        <dbReference type="ChEBI" id="CHEBI:456215"/>
        <dbReference type="EC" id="2.7.1.180"/>
    </reaction>
</comment>
<dbReference type="EC" id="2.7.1.180" evidence="2"/>